<dbReference type="AlphaFoldDB" id="A0AAE0V3R1"/>
<dbReference type="Proteomes" id="UP001274896">
    <property type="component" value="Unassembled WGS sequence"/>
</dbReference>
<evidence type="ECO:0000313" key="1">
    <source>
        <dbReference type="EMBL" id="KAK3539487.1"/>
    </source>
</evidence>
<organism evidence="1 2">
    <name type="scientific">Hemibagrus guttatus</name>
    <dbReference type="NCBI Taxonomy" id="175788"/>
    <lineage>
        <taxon>Eukaryota</taxon>
        <taxon>Metazoa</taxon>
        <taxon>Chordata</taxon>
        <taxon>Craniata</taxon>
        <taxon>Vertebrata</taxon>
        <taxon>Euteleostomi</taxon>
        <taxon>Actinopterygii</taxon>
        <taxon>Neopterygii</taxon>
        <taxon>Teleostei</taxon>
        <taxon>Ostariophysi</taxon>
        <taxon>Siluriformes</taxon>
        <taxon>Bagridae</taxon>
        <taxon>Hemibagrus</taxon>
    </lineage>
</organism>
<proteinExistence type="predicted"/>
<name>A0AAE0V3R1_9TELE</name>
<gene>
    <name evidence="1" type="ORF">QTP70_009051</name>
</gene>
<comment type="caution">
    <text evidence="1">The sequence shown here is derived from an EMBL/GenBank/DDBJ whole genome shotgun (WGS) entry which is preliminary data.</text>
</comment>
<evidence type="ECO:0000313" key="2">
    <source>
        <dbReference type="Proteomes" id="UP001274896"/>
    </source>
</evidence>
<sequence length="141" mass="16049">MFYRGTIENVLSSCITACFGNCTVSDRKTLQWIVKTAEKITGVSLPSITDMYTTHCIHPTHPSHTLFTLLLSGKRLRSGLECRPVKFLHTKLAHPCLYEPCFVHWCTVMLKQAGAIPKLLPRSWEHEIVQNVLYQGDNFET</sequence>
<keyword evidence="2" id="KW-1185">Reference proteome</keyword>
<protein>
    <submittedName>
        <fullName evidence="1">Uncharacterized protein</fullName>
    </submittedName>
</protein>
<dbReference type="EMBL" id="JAUCMX010000007">
    <property type="protein sequence ID" value="KAK3539487.1"/>
    <property type="molecule type" value="Genomic_DNA"/>
</dbReference>
<reference evidence="1" key="1">
    <citation type="submission" date="2023-06" db="EMBL/GenBank/DDBJ databases">
        <title>Male Hemibagrus guttatus genome.</title>
        <authorList>
            <person name="Bian C."/>
        </authorList>
    </citation>
    <scope>NUCLEOTIDE SEQUENCE</scope>
    <source>
        <strain evidence="1">Male_cb2023</strain>
        <tissue evidence="1">Muscle</tissue>
    </source>
</reference>
<accession>A0AAE0V3R1</accession>